<dbReference type="EMBL" id="RSCL01000001">
    <property type="protein sequence ID" value="RUT10319.1"/>
    <property type="molecule type" value="Genomic_DNA"/>
</dbReference>
<keyword evidence="3" id="KW-1185">Reference proteome</keyword>
<dbReference type="Pfam" id="PF09992">
    <property type="entry name" value="NAGPA"/>
    <property type="match status" value="1"/>
</dbReference>
<evidence type="ECO:0000313" key="2">
    <source>
        <dbReference type="EMBL" id="RUT10319.1"/>
    </source>
</evidence>
<accession>A0A433VW57</accession>
<dbReference type="InterPro" id="IPR018711">
    <property type="entry name" value="NAGPA"/>
</dbReference>
<feature type="domain" description="Phosphodiester glycosidase" evidence="1">
    <location>
        <begin position="79"/>
        <end position="282"/>
    </location>
</feature>
<protein>
    <recommendedName>
        <fullName evidence="1">Phosphodiester glycosidase domain-containing protein</fullName>
    </recommendedName>
</protein>
<dbReference type="AlphaFoldDB" id="A0A433VW57"/>
<dbReference type="Proteomes" id="UP000271624">
    <property type="component" value="Unassembled WGS sequence"/>
</dbReference>
<name>A0A433VW57_9CYAN</name>
<evidence type="ECO:0000259" key="1">
    <source>
        <dbReference type="Pfam" id="PF09992"/>
    </source>
</evidence>
<gene>
    <name evidence="2" type="ORF">DSM106972_008140</name>
</gene>
<reference evidence="2" key="2">
    <citation type="journal article" date="2019" name="Genome Biol. Evol.">
        <title>Day and night: Metabolic profiles and evolutionary relationships of six axenic non-marine cyanobacteria.</title>
        <authorList>
            <person name="Will S.E."/>
            <person name="Henke P."/>
            <person name="Boedeker C."/>
            <person name="Huang S."/>
            <person name="Brinkmann H."/>
            <person name="Rohde M."/>
            <person name="Jarek M."/>
            <person name="Friedl T."/>
            <person name="Seufert S."/>
            <person name="Schumacher M."/>
            <person name="Overmann J."/>
            <person name="Neumann-Schaal M."/>
            <person name="Petersen J."/>
        </authorList>
    </citation>
    <scope>NUCLEOTIDE SEQUENCE [LARGE SCALE GENOMIC DNA]</scope>
    <source>
        <strain evidence="2">PCC 7102</strain>
    </source>
</reference>
<dbReference type="PANTHER" id="PTHR40446">
    <property type="entry name" value="N-ACETYLGLUCOSAMINE-1-PHOSPHODIESTER ALPHA-N-ACETYLGLUCOSAMINIDASE"/>
    <property type="match status" value="1"/>
</dbReference>
<organism evidence="2 3">
    <name type="scientific">Dulcicalothrix desertica PCC 7102</name>
    <dbReference type="NCBI Taxonomy" id="232991"/>
    <lineage>
        <taxon>Bacteria</taxon>
        <taxon>Bacillati</taxon>
        <taxon>Cyanobacteriota</taxon>
        <taxon>Cyanophyceae</taxon>
        <taxon>Nostocales</taxon>
        <taxon>Calotrichaceae</taxon>
        <taxon>Dulcicalothrix</taxon>
    </lineage>
</organism>
<reference evidence="2" key="1">
    <citation type="submission" date="2018-12" db="EMBL/GenBank/DDBJ databases">
        <authorList>
            <person name="Will S."/>
            <person name="Neumann-Schaal M."/>
            <person name="Henke P."/>
        </authorList>
    </citation>
    <scope>NUCLEOTIDE SEQUENCE</scope>
    <source>
        <strain evidence="2">PCC 7102</strain>
    </source>
</reference>
<sequence length="285" mass="30877">MVTLGTLLFTWRPFSVPVTSTTIAQKDTETPSQKIQYETRVLPDSIAHIVKIPANSAYLVTPAVSDKLITIEEFAKKHKAIAAINAGYFDPINQKTTSHITIQGNKVADPKLNERLINNPDLQSYLPKILNRSEFRKILCGSKIQYEISLHEDKTAPNCKIIDAIGAGSQLLPELTLAQEGFVDNTTGRDAIGSTQLNARSAVGITDDGSIILVMVAQKPETPSGISLPKLAELMKNLGANSAMNLDGGSSSSLYYNGKTYNGKINKQGNSTIRPVKSALLVQIK</sequence>
<dbReference type="PANTHER" id="PTHR40446:SF2">
    <property type="entry name" value="N-ACETYLGLUCOSAMINE-1-PHOSPHODIESTER ALPHA-N-ACETYLGLUCOSAMINIDASE"/>
    <property type="match status" value="1"/>
</dbReference>
<proteinExistence type="predicted"/>
<evidence type="ECO:0000313" key="3">
    <source>
        <dbReference type="Proteomes" id="UP000271624"/>
    </source>
</evidence>
<comment type="caution">
    <text evidence="2">The sequence shown here is derived from an EMBL/GenBank/DDBJ whole genome shotgun (WGS) entry which is preliminary data.</text>
</comment>